<dbReference type="OrthoDB" id="408373at2759"/>
<dbReference type="Pfam" id="PF12697">
    <property type="entry name" value="Abhydrolase_6"/>
    <property type="match status" value="1"/>
</dbReference>
<name>A0A8H7TAJ5_9HELO</name>
<comment type="caution">
    <text evidence="2">The sequence shown here is derived from an EMBL/GenBank/DDBJ whole genome shotgun (WGS) entry which is preliminary data.</text>
</comment>
<dbReference type="SUPFAM" id="SSF53474">
    <property type="entry name" value="alpha/beta-Hydrolases"/>
    <property type="match status" value="1"/>
</dbReference>
<accession>A0A8H7TAJ5</accession>
<protein>
    <recommendedName>
        <fullName evidence="1">AB hydrolase-1 domain-containing protein</fullName>
    </recommendedName>
</protein>
<evidence type="ECO:0000313" key="3">
    <source>
        <dbReference type="Proteomes" id="UP000664132"/>
    </source>
</evidence>
<dbReference type="AlphaFoldDB" id="A0A8H7TAJ5"/>
<keyword evidence="3" id="KW-1185">Reference proteome</keyword>
<dbReference type="PANTHER" id="PTHR37017:SF13">
    <property type="entry name" value="AB HYDROLASE-1 DOMAIN-CONTAINING PROTEIN"/>
    <property type="match status" value="1"/>
</dbReference>
<dbReference type="PANTHER" id="PTHR37017">
    <property type="entry name" value="AB HYDROLASE-1 DOMAIN-CONTAINING PROTEIN-RELATED"/>
    <property type="match status" value="1"/>
</dbReference>
<dbReference type="Proteomes" id="UP000664132">
    <property type="component" value="Unassembled WGS sequence"/>
</dbReference>
<evidence type="ECO:0000259" key="1">
    <source>
        <dbReference type="Pfam" id="PF12697"/>
    </source>
</evidence>
<dbReference type="InterPro" id="IPR029058">
    <property type="entry name" value="AB_hydrolase_fold"/>
</dbReference>
<organism evidence="2 3">
    <name type="scientific">Cadophora malorum</name>
    <dbReference type="NCBI Taxonomy" id="108018"/>
    <lineage>
        <taxon>Eukaryota</taxon>
        <taxon>Fungi</taxon>
        <taxon>Dikarya</taxon>
        <taxon>Ascomycota</taxon>
        <taxon>Pezizomycotina</taxon>
        <taxon>Leotiomycetes</taxon>
        <taxon>Helotiales</taxon>
        <taxon>Ploettnerulaceae</taxon>
        <taxon>Cadophora</taxon>
    </lineage>
</organism>
<dbReference type="EMBL" id="JAFJYH010000196">
    <property type="protein sequence ID" value="KAG4416137.1"/>
    <property type="molecule type" value="Genomic_DNA"/>
</dbReference>
<proteinExistence type="predicted"/>
<dbReference type="Gene3D" id="3.40.50.1820">
    <property type="entry name" value="alpha/beta hydrolase"/>
    <property type="match status" value="1"/>
</dbReference>
<reference evidence="2" key="1">
    <citation type="submission" date="2021-02" db="EMBL/GenBank/DDBJ databases">
        <title>Genome sequence Cadophora malorum strain M34.</title>
        <authorList>
            <person name="Stefanovic E."/>
            <person name="Vu D."/>
            <person name="Scully C."/>
            <person name="Dijksterhuis J."/>
            <person name="Roader J."/>
            <person name="Houbraken J."/>
        </authorList>
    </citation>
    <scope>NUCLEOTIDE SEQUENCE</scope>
    <source>
        <strain evidence="2">M34</strain>
    </source>
</reference>
<sequence length="251" mass="26774">MPSPKPTIIIAPGAWQLASGFSRFASQLQGAGYSTEVVSYPSVGGTVSPLPGLSDDVAATRKILSKVLEYGKDILLLCHSYGGVVGSCAVEGLSTVEREKEGKRGGVKLVVYLSAFMIPRGKSLLDILGGQPLPWMDVQGEKTTAVASMMPQIVFNDMSPEQAAIGMEHTSHSSTSVFATPSTFEPWANGIPCAYIFCTDDNALPFLTQKQMAEQLGTEPLTWRLTAGHCPFFSIPDQLLEVVQKAADGMS</sequence>
<evidence type="ECO:0000313" key="2">
    <source>
        <dbReference type="EMBL" id="KAG4416137.1"/>
    </source>
</evidence>
<dbReference type="InterPro" id="IPR000073">
    <property type="entry name" value="AB_hydrolase_1"/>
</dbReference>
<feature type="domain" description="AB hydrolase-1" evidence="1">
    <location>
        <begin position="8"/>
        <end position="241"/>
    </location>
</feature>
<gene>
    <name evidence="2" type="ORF">IFR04_010719</name>
</gene>
<dbReference type="InterPro" id="IPR052897">
    <property type="entry name" value="Sec-Metab_Biosynth_Hydrolase"/>
</dbReference>